<evidence type="ECO:0000256" key="1">
    <source>
        <dbReference type="SAM" id="Phobius"/>
    </source>
</evidence>
<dbReference type="AlphaFoldDB" id="A0AAW1UHP0"/>
<feature type="signal peptide" evidence="2">
    <location>
        <begin position="1"/>
        <end position="18"/>
    </location>
</feature>
<dbReference type="PANTHER" id="PTHR21879:SF22">
    <property type="entry name" value="FI03362P-RELATED"/>
    <property type="match status" value="1"/>
</dbReference>
<dbReference type="InterPro" id="IPR012464">
    <property type="entry name" value="DUF1676"/>
</dbReference>
<name>A0AAW1UHP0_9CUCU</name>
<protein>
    <submittedName>
        <fullName evidence="3">Uncharacterized protein</fullName>
    </submittedName>
</protein>
<keyword evidence="1" id="KW-0472">Membrane</keyword>
<dbReference type="EMBL" id="JARQZJ010000063">
    <property type="protein sequence ID" value="KAK9880008.1"/>
    <property type="molecule type" value="Genomic_DNA"/>
</dbReference>
<dbReference type="Proteomes" id="UP001431783">
    <property type="component" value="Unassembled WGS sequence"/>
</dbReference>
<dbReference type="PANTHER" id="PTHR21879">
    <property type="entry name" value="FI03362P-RELATED-RELATED"/>
    <property type="match status" value="1"/>
</dbReference>
<evidence type="ECO:0000313" key="4">
    <source>
        <dbReference type="Proteomes" id="UP001431783"/>
    </source>
</evidence>
<keyword evidence="1" id="KW-1133">Transmembrane helix</keyword>
<dbReference type="GO" id="GO:0016020">
    <property type="term" value="C:membrane"/>
    <property type="evidence" value="ECO:0007669"/>
    <property type="project" value="TreeGrafter"/>
</dbReference>
<gene>
    <name evidence="3" type="ORF">WA026_008520</name>
</gene>
<proteinExistence type="predicted"/>
<reference evidence="3 4" key="1">
    <citation type="submission" date="2023-03" db="EMBL/GenBank/DDBJ databases">
        <title>Genome insight into feeding habits of ladybird beetles.</title>
        <authorList>
            <person name="Li H.-S."/>
            <person name="Huang Y.-H."/>
            <person name="Pang H."/>
        </authorList>
    </citation>
    <scope>NUCLEOTIDE SEQUENCE [LARGE SCALE GENOMIC DNA]</scope>
    <source>
        <strain evidence="3">SYSU_2023b</strain>
        <tissue evidence="3">Whole body</tissue>
    </source>
</reference>
<sequence length="250" mass="27445">MDLSKVVCFCVVISTVCGAWEEDIISPRGLDLGAGFTVRLEDRNNTNSQSILDKHVLRMDYANYGVSVSRNAEKGAIEVELLRQDPVKGRGQKMGDMLLPAALGFKAAAITSMVIFAMKVLVVKAYMIAKLAMLVSSAIFIKKYILHEHRHEPTYVEIEHGPEHHPSFSSEQIGDAEGHEAANYVAYANYAPSASAQSQIVNYAVEASPISNLTGTGTQIVVPIASKRYDNKKPLKHPLYTIKKITVRTP</sequence>
<feature type="transmembrane region" description="Helical" evidence="1">
    <location>
        <begin position="98"/>
        <end position="117"/>
    </location>
</feature>
<evidence type="ECO:0000313" key="3">
    <source>
        <dbReference type="EMBL" id="KAK9880008.1"/>
    </source>
</evidence>
<keyword evidence="2" id="KW-0732">Signal</keyword>
<accession>A0AAW1UHP0</accession>
<dbReference type="Pfam" id="PF07898">
    <property type="entry name" value="DUF1676"/>
    <property type="match status" value="1"/>
</dbReference>
<evidence type="ECO:0000256" key="2">
    <source>
        <dbReference type="SAM" id="SignalP"/>
    </source>
</evidence>
<keyword evidence="4" id="KW-1185">Reference proteome</keyword>
<feature type="chain" id="PRO_5043362865" evidence="2">
    <location>
        <begin position="19"/>
        <end position="250"/>
    </location>
</feature>
<keyword evidence="1" id="KW-0812">Transmembrane</keyword>
<comment type="caution">
    <text evidence="3">The sequence shown here is derived from an EMBL/GenBank/DDBJ whole genome shotgun (WGS) entry which is preliminary data.</text>
</comment>
<organism evidence="3 4">
    <name type="scientific">Henosepilachna vigintioctopunctata</name>
    <dbReference type="NCBI Taxonomy" id="420089"/>
    <lineage>
        <taxon>Eukaryota</taxon>
        <taxon>Metazoa</taxon>
        <taxon>Ecdysozoa</taxon>
        <taxon>Arthropoda</taxon>
        <taxon>Hexapoda</taxon>
        <taxon>Insecta</taxon>
        <taxon>Pterygota</taxon>
        <taxon>Neoptera</taxon>
        <taxon>Endopterygota</taxon>
        <taxon>Coleoptera</taxon>
        <taxon>Polyphaga</taxon>
        <taxon>Cucujiformia</taxon>
        <taxon>Coccinelloidea</taxon>
        <taxon>Coccinellidae</taxon>
        <taxon>Epilachninae</taxon>
        <taxon>Epilachnini</taxon>
        <taxon>Henosepilachna</taxon>
    </lineage>
</organism>